<name>A0A8J4RPG7_9ROSI</name>
<dbReference type="InterPro" id="IPR013094">
    <property type="entry name" value="AB_hydrolase_3"/>
</dbReference>
<keyword evidence="4" id="KW-1185">Reference proteome</keyword>
<sequence length="286" mass="31253">MDSSNNETTHEFPLFKVYKDGRIERYSDRFANGGQDLVPTGLDSKTGVQTKDVVVSPESGVSARVFIPKINGPDQKFPLVVHYHASEANVVVISVDYRLAPKHALPGAHEDSWAAMQWISAHSNGQGPEPWLNQYADFGRVFVAGESAGANIAHYVAVQAGVKGLAGPNVIGSILLHPYFGGEEPDKMIDYLYPTSAGFKDPILYPEVDLNLSKMAGKKMLVCVAEKDWLKDIGVGYCETLRKSGWNGSVGVFESEGEGRGFFLWNPSSDKVGPLMKVMVDFINQN</sequence>
<dbReference type="Pfam" id="PF07859">
    <property type="entry name" value="Abhydrolase_3"/>
    <property type="match status" value="1"/>
</dbReference>
<dbReference type="Proteomes" id="UP000737018">
    <property type="component" value="Unassembled WGS sequence"/>
</dbReference>
<evidence type="ECO:0000256" key="1">
    <source>
        <dbReference type="ARBA" id="ARBA00010515"/>
    </source>
</evidence>
<accession>A0A8J4RPG7</accession>
<reference evidence="3" key="1">
    <citation type="submission" date="2020-03" db="EMBL/GenBank/DDBJ databases">
        <title>Castanea mollissima Vanexum genome sequencing.</title>
        <authorList>
            <person name="Staton M."/>
        </authorList>
    </citation>
    <scope>NUCLEOTIDE SEQUENCE</scope>
    <source>
        <tissue evidence="3">Leaf</tissue>
    </source>
</reference>
<evidence type="ECO:0000313" key="4">
    <source>
        <dbReference type="Proteomes" id="UP000737018"/>
    </source>
</evidence>
<dbReference type="OrthoDB" id="408631at2759"/>
<dbReference type="PANTHER" id="PTHR23024">
    <property type="entry name" value="ARYLACETAMIDE DEACETYLASE"/>
    <property type="match status" value="1"/>
</dbReference>
<proteinExistence type="inferred from homology"/>
<dbReference type="AlphaFoldDB" id="A0A8J4RPG7"/>
<dbReference type="InterPro" id="IPR050466">
    <property type="entry name" value="Carboxylest/Gibb_receptor"/>
</dbReference>
<feature type="domain" description="Alpha/beta hydrolase fold-3" evidence="2">
    <location>
        <begin position="82"/>
        <end position="263"/>
    </location>
</feature>
<comment type="caution">
    <text evidence="3">The sequence shown here is derived from an EMBL/GenBank/DDBJ whole genome shotgun (WGS) entry which is preliminary data.</text>
</comment>
<organism evidence="3 4">
    <name type="scientific">Castanea mollissima</name>
    <name type="common">Chinese chestnut</name>
    <dbReference type="NCBI Taxonomy" id="60419"/>
    <lineage>
        <taxon>Eukaryota</taxon>
        <taxon>Viridiplantae</taxon>
        <taxon>Streptophyta</taxon>
        <taxon>Embryophyta</taxon>
        <taxon>Tracheophyta</taxon>
        <taxon>Spermatophyta</taxon>
        <taxon>Magnoliopsida</taxon>
        <taxon>eudicotyledons</taxon>
        <taxon>Gunneridae</taxon>
        <taxon>Pentapetalae</taxon>
        <taxon>rosids</taxon>
        <taxon>fabids</taxon>
        <taxon>Fagales</taxon>
        <taxon>Fagaceae</taxon>
        <taxon>Castanea</taxon>
    </lineage>
</organism>
<dbReference type="PANTHER" id="PTHR23024:SF408">
    <property type="entry name" value="ALPHA_BETA HYDROLASE FOLD-3 DOMAIN-CONTAINING PROTEIN"/>
    <property type="match status" value="1"/>
</dbReference>
<evidence type="ECO:0000313" key="3">
    <source>
        <dbReference type="EMBL" id="KAF3966593.1"/>
    </source>
</evidence>
<gene>
    <name evidence="3" type="ORF">CMV_009315</name>
</gene>
<protein>
    <recommendedName>
        <fullName evidence="2">Alpha/beta hydrolase fold-3 domain-containing protein</fullName>
    </recommendedName>
</protein>
<dbReference type="InterPro" id="IPR029058">
    <property type="entry name" value="AB_hydrolase_fold"/>
</dbReference>
<evidence type="ECO:0000259" key="2">
    <source>
        <dbReference type="Pfam" id="PF07859"/>
    </source>
</evidence>
<dbReference type="EMBL" id="JRKL02001021">
    <property type="protein sequence ID" value="KAF3966593.1"/>
    <property type="molecule type" value="Genomic_DNA"/>
</dbReference>
<dbReference type="GO" id="GO:0016787">
    <property type="term" value="F:hydrolase activity"/>
    <property type="evidence" value="ECO:0007669"/>
    <property type="project" value="InterPro"/>
</dbReference>
<comment type="similarity">
    <text evidence="1">Belongs to the 'GDXG' lipolytic enzyme family.</text>
</comment>
<dbReference type="SUPFAM" id="SSF53474">
    <property type="entry name" value="alpha/beta-Hydrolases"/>
    <property type="match status" value="1"/>
</dbReference>
<dbReference type="Gene3D" id="3.40.50.1820">
    <property type="entry name" value="alpha/beta hydrolase"/>
    <property type="match status" value="1"/>
</dbReference>